<dbReference type="Pfam" id="PF01431">
    <property type="entry name" value="Peptidase_M13"/>
    <property type="match status" value="1"/>
</dbReference>
<sequence>MPACRFRTLAATLALGLAAGANARTNEHGIDPRNFDDAVGACTDFFEHANGGWLKSNPIPAEYSQWSLDDELQERNLRLLREILENAAKNPAPTGGVTQKIGDFYASALDEGAVDAAGYTPIKPDLARIAALKSPADVATLVREWHAQGIPALFDFAPESDMRNANLVIGYATQGGLGLPDRDYYTRGDAKSKELLGKYRAHVARMLTLVGDANADAEAEAGWIVDLETALAKASLDRVALREPLNSYHMVSVKEADAQTPHFSWTAFHKELGRDDVQRFSLAQPAFFAAADKALASVPIAHWQAYLRWHLVDFAAPALAKDFVDADFDFHGRTLRGTQELKPRWKRAIDATNEALGFAVGEAYVARTFPPEAKQRALVLVKNLEVALRARLEKLDWMGADTKKAAYAKLETLVPKVGYPDRWRDYSALTIKRGAYFDNVRAAAAFEARRQFAKIGKPVDRSEWGMLPQTVNAYYNPLQNEIVFPAAQLQPPYFDATMDDAVNYGGIGAVIGHEMLHGFDDAGSQFDAQGNLRDWWTKQDRERFNARTTELVQQFDAYVPIDNLHINGKLTLGENIADFGGLQVAWDAFKLTDEGKSGQARDGFAPGQRFFLAFAQSWRTQQRPEALRLQVQSNEHAPAKFRVDGPVSNVPAFAAAFSCKSGQPMARAPAGRVEIW</sequence>
<dbReference type="InterPro" id="IPR018497">
    <property type="entry name" value="Peptidase_M13_C"/>
</dbReference>
<protein>
    <submittedName>
        <fullName evidence="11">M13 family metallopeptidase</fullName>
    </submittedName>
</protein>
<dbReference type="InterPro" id="IPR000718">
    <property type="entry name" value="Peptidase_M13"/>
</dbReference>
<dbReference type="EMBL" id="BAAAEU010000024">
    <property type="protein sequence ID" value="GAA0720776.1"/>
    <property type="molecule type" value="Genomic_DNA"/>
</dbReference>
<dbReference type="Gene3D" id="3.40.390.10">
    <property type="entry name" value="Collagenase (Catalytic Domain)"/>
    <property type="match status" value="1"/>
</dbReference>
<dbReference type="PROSITE" id="PS51885">
    <property type="entry name" value="NEPRILYSIN"/>
    <property type="match status" value="1"/>
</dbReference>
<evidence type="ECO:0000256" key="7">
    <source>
        <dbReference type="ARBA" id="ARBA00023049"/>
    </source>
</evidence>
<dbReference type="PANTHER" id="PTHR11733:SF167">
    <property type="entry name" value="FI17812P1-RELATED"/>
    <property type="match status" value="1"/>
</dbReference>
<dbReference type="InterPro" id="IPR024079">
    <property type="entry name" value="MetalloPept_cat_dom_sf"/>
</dbReference>
<dbReference type="SUPFAM" id="SSF55486">
    <property type="entry name" value="Metalloproteases ('zincins'), catalytic domain"/>
    <property type="match status" value="1"/>
</dbReference>
<evidence type="ECO:0000256" key="1">
    <source>
        <dbReference type="ARBA" id="ARBA00001947"/>
    </source>
</evidence>
<evidence type="ECO:0000256" key="4">
    <source>
        <dbReference type="ARBA" id="ARBA00022723"/>
    </source>
</evidence>
<organism evidence="11 12">
    <name type="scientific">Dokdonella soli</name>
    <dbReference type="NCBI Taxonomy" id="529810"/>
    <lineage>
        <taxon>Bacteria</taxon>
        <taxon>Pseudomonadati</taxon>
        <taxon>Pseudomonadota</taxon>
        <taxon>Gammaproteobacteria</taxon>
        <taxon>Lysobacterales</taxon>
        <taxon>Rhodanobacteraceae</taxon>
        <taxon>Dokdonella</taxon>
    </lineage>
</organism>
<evidence type="ECO:0000313" key="12">
    <source>
        <dbReference type="Proteomes" id="UP001501523"/>
    </source>
</evidence>
<evidence type="ECO:0000256" key="6">
    <source>
        <dbReference type="ARBA" id="ARBA00022833"/>
    </source>
</evidence>
<name>A0ABN1IT08_9GAMM</name>
<dbReference type="Proteomes" id="UP001501523">
    <property type="component" value="Unassembled WGS sequence"/>
</dbReference>
<dbReference type="InterPro" id="IPR008753">
    <property type="entry name" value="Peptidase_M13_N"/>
</dbReference>
<evidence type="ECO:0000256" key="2">
    <source>
        <dbReference type="ARBA" id="ARBA00007357"/>
    </source>
</evidence>
<dbReference type="Pfam" id="PF05649">
    <property type="entry name" value="Peptidase_M13_N"/>
    <property type="match status" value="1"/>
</dbReference>
<proteinExistence type="inferred from homology"/>
<dbReference type="InterPro" id="IPR042089">
    <property type="entry name" value="Peptidase_M13_dom_2"/>
</dbReference>
<keyword evidence="3" id="KW-0645">Protease</keyword>
<feature type="domain" description="Peptidase M13 N-terminal" evidence="10">
    <location>
        <begin position="42"/>
        <end position="420"/>
    </location>
</feature>
<dbReference type="Gene3D" id="1.10.1380.10">
    <property type="entry name" value="Neutral endopeptidase , domain2"/>
    <property type="match status" value="1"/>
</dbReference>
<keyword evidence="7" id="KW-0482">Metalloprotease</keyword>
<feature type="signal peptide" evidence="8">
    <location>
        <begin position="1"/>
        <end position="23"/>
    </location>
</feature>
<feature type="chain" id="PRO_5047237882" evidence="8">
    <location>
        <begin position="24"/>
        <end position="676"/>
    </location>
</feature>
<keyword evidence="4" id="KW-0479">Metal-binding</keyword>
<dbReference type="RefSeq" id="WP_343792663.1">
    <property type="nucleotide sequence ID" value="NZ_BAAAEU010000024.1"/>
</dbReference>
<evidence type="ECO:0000256" key="3">
    <source>
        <dbReference type="ARBA" id="ARBA00022670"/>
    </source>
</evidence>
<keyword evidence="12" id="KW-1185">Reference proteome</keyword>
<feature type="domain" description="Peptidase M13 C-terminal" evidence="9">
    <location>
        <begin position="472"/>
        <end position="673"/>
    </location>
</feature>
<keyword evidence="8" id="KW-0732">Signal</keyword>
<comment type="similarity">
    <text evidence="2">Belongs to the peptidase M13 family.</text>
</comment>
<reference evidence="11 12" key="1">
    <citation type="journal article" date="2019" name="Int. J. Syst. Evol. Microbiol.">
        <title>The Global Catalogue of Microorganisms (GCM) 10K type strain sequencing project: providing services to taxonomists for standard genome sequencing and annotation.</title>
        <authorList>
            <consortium name="The Broad Institute Genomics Platform"/>
            <consortium name="The Broad Institute Genome Sequencing Center for Infectious Disease"/>
            <person name="Wu L."/>
            <person name="Ma J."/>
        </authorList>
    </citation>
    <scope>NUCLEOTIDE SEQUENCE [LARGE SCALE GENOMIC DNA]</scope>
    <source>
        <strain evidence="11 12">JCM 15421</strain>
    </source>
</reference>
<dbReference type="PRINTS" id="PR00786">
    <property type="entry name" value="NEPRILYSIN"/>
</dbReference>
<evidence type="ECO:0000259" key="10">
    <source>
        <dbReference type="Pfam" id="PF05649"/>
    </source>
</evidence>
<dbReference type="CDD" id="cd08662">
    <property type="entry name" value="M13"/>
    <property type="match status" value="1"/>
</dbReference>
<evidence type="ECO:0000259" key="9">
    <source>
        <dbReference type="Pfam" id="PF01431"/>
    </source>
</evidence>
<keyword evidence="6" id="KW-0862">Zinc</keyword>
<evidence type="ECO:0000313" key="11">
    <source>
        <dbReference type="EMBL" id="GAA0720776.1"/>
    </source>
</evidence>
<keyword evidence="5" id="KW-0378">Hydrolase</keyword>
<comment type="cofactor">
    <cofactor evidence="1">
        <name>Zn(2+)</name>
        <dbReference type="ChEBI" id="CHEBI:29105"/>
    </cofactor>
</comment>
<gene>
    <name evidence="11" type="ORF">GCM10009105_30510</name>
</gene>
<evidence type="ECO:0000256" key="8">
    <source>
        <dbReference type="SAM" id="SignalP"/>
    </source>
</evidence>
<dbReference type="PANTHER" id="PTHR11733">
    <property type="entry name" value="ZINC METALLOPROTEASE FAMILY M13 NEPRILYSIN-RELATED"/>
    <property type="match status" value="1"/>
</dbReference>
<evidence type="ECO:0000256" key="5">
    <source>
        <dbReference type="ARBA" id="ARBA00022801"/>
    </source>
</evidence>
<comment type="caution">
    <text evidence="11">The sequence shown here is derived from an EMBL/GenBank/DDBJ whole genome shotgun (WGS) entry which is preliminary data.</text>
</comment>
<accession>A0ABN1IT08</accession>